<keyword evidence="5 9" id="KW-1133">Transmembrane helix</keyword>
<dbReference type="GO" id="GO:0046961">
    <property type="term" value="F:proton-transporting ATPase activity, rotational mechanism"/>
    <property type="evidence" value="ECO:0007669"/>
    <property type="project" value="InterPro"/>
</dbReference>
<keyword evidence="3" id="KW-0813">Transport</keyword>
<evidence type="ECO:0000256" key="9">
    <source>
        <dbReference type="SAM" id="Phobius"/>
    </source>
</evidence>
<evidence type="ECO:0000256" key="5">
    <source>
        <dbReference type="ARBA" id="ARBA00022989"/>
    </source>
</evidence>
<sequence>MAIAKMQKISLVAKSEYKSVLLHVLQGLQGVEVSDLTQEDPSSPSLESGGTYQETYRWYERSEAVLTLLAQYAPTKPLKVRLKQKRPTLTLSQLYDQVDEQSIKAAIERLESLSKQREEILEKRQKLEKKQAEIGPWKVVTYSPKVLQQARYFTVQLGYLPNDQDHSFYQQLQSIDSVSVEEVFSHKDRMGLVAVMPTSRQEEILEEMKDVGFSPLDYPYEDSPEAVYQALEDQRLALHQEEKTLIQTLKDYTRDLTDFQLASEAFYNQSQRQLVEAFSKDTPYLTYIKAWLTVEDLERVVRSLNQEIGEDHYALIKEEISQEEIDQDEVPIKLENKSWIKPFEPITLMYTTPNYREADPTPFVMPFYMIFFGMMMGDLGYGLLLWLGTTLALQFLDLDDKMRQNLKLGHLLSYPTMIVGICYGSFFGVTLPCQMIDPMSQAMELMIISMGLGFVHLTVGLLIKTVTEWKRRNFEDMYNDGAGWLLLFLGGVLILLAKGLEMPVLASLGKGIAIAAALGIVFVPVIYNKRRMVGFVSGLYNLYGVSSFIGDFVSYSRLMALGLSGGSIAMAFNTMIGQMPPLAKFTIGIVLLGLIHVFNMFLSLLSAYVHGLRLTFVEFFGKFVEGGGKLFQPILILQKYAHITTIDKNVK</sequence>
<dbReference type="EMBL" id="LSCQ01000013">
    <property type="protein sequence ID" value="KXB38015.1"/>
    <property type="molecule type" value="Genomic_DNA"/>
</dbReference>
<dbReference type="PANTHER" id="PTHR11629">
    <property type="entry name" value="VACUOLAR PROTON ATPASES"/>
    <property type="match status" value="1"/>
</dbReference>
<keyword evidence="8" id="KW-0175">Coiled coil</keyword>
<dbReference type="PANTHER" id="PTHR11629:SF63">
    <property type="entry name" value="V-TYPE PROTON ATPASE SUBUNIT A"/>
    <property type="match status" value="1"/>
</dbReference>
<dbReference type="AlphaFoldDB" id="A0A133Y4G3"/>
<feature type="transmembrane region" description="Helical" evidence="9">
    <location>
        <begin position="367"/>
        <end position="392"/>
    </location>
</feature>
<feature type="transmembrane region" description="Helical" evidence="9">
    <location>
        <begin position="445"/>
        <end position="463"/>
    </location>
</feature>
<dbReference type="Proteomes" id="UP000070422">
    <property type="component" value="Unassembled WGS sequence"/>
</dbReference>
<comment type="subcellular location">
    <subcellularLocation>
        <location evidence="1">Membrane</location>
        <topology evidence="1">Multi-pass membrane protein</topology>
    </subcellularLocation>
</comment>
<feature type="transmembrane region" description="Helical" evidence="9">
    <location>
        <begin position="412"/>
        <end position="433"/>
    </location>
</feature>
<gene>
    <name evidence="10" type="ORF">HMPREF3187_00176</name>
</gene>
<dbReference type="RefSeq" id="WP_060936351.1">
    <property type="nucleotide sequence ID" value="NZ_JASOZP010000010.1"/>
</dbReference>
<dbReference type="GO" id="GO:0016471">
    <property type="term" value="C:vacuolar proton-transporting V-type ATPase complex"/>
    <property type="evidence" value="ECO:0007669"/>
    <property type="project" value="TreeGrafter"/>
</dbReference>
<comment type="similarity">
    <text evidence="2">Belongs to the V-ATPase 116 kDa subunit family.</text>
</comment>
<dbReference type="PATRIC" id="fig|87541.4.peg.176"/>
<dbReference type="GO" id="GO:0007035">
    <property type="term" value="P:vacuolar acidification"/>
    <property type="evidence" value="ECO:0007669"/>
    <property type="project" value="TreeGrafter"/>
</dbReference>
<evidence type="ECO:0000256" key="4">
    <source>
        <dbReference type="ARBA" id="ARBA00022692"/>
    </source>
</evidence>
<protein>
    <submittedName>
        <fullName evidence="10">Putative V-type sodium ATPase, I subunit</fullName>
    </submittedName>
</protein>
<keyword evidence="7 9" id="KW-0472">Membrane</keyword>
<feature type="coiled-coil region" evidence="8">
    <location>
        <begin position="103"/>
        <end position="133"/>
    </location>
</feature>
<evidence type="ECO:0000256" key="8">
    <source>
        <dbReference type="SAM" id="Coils"/>
    </source>
</evidence>
<organism evidence="10 11">
    <name type="scientific">Aerococcus christensenii</name>
    <dbReference type="NCBI Taxonomy" id="87541"/>
    <lineage>
        <taxon>Bacteria</taxon>
        <taxon>Bacillati</taxon>
        <taxon>Bacillota</taxon>
        <taxon>Bacilli</taxon>
        <taxon>Lactobacillales</taxon>
        <taxon>Aerococcaceae</taxon>
        <taxon>Aerococcus</taxon>
    </lineage>
</organism>
<feature type="transmembrane region" description="Helical" evidence="9">
    <location>
        <begin position="507"/>
        <end position="527"/>
    </location>
</feature>
<evidence type="ECO:0000256" key="1">
    <source>
        <dbReference type="ARBA" id="ARBA00004141"/>
    </source>
</evidence>
<evidence type="ECO:0000256" key="7">
    <source>
        <dbReference type="ARBA" id="ARBA00023136"/>
    </source>
</evidence>
<accession>A0A133Y4G3</accession>
<evidence type="ECO:0000256" key="6">
    <source>
        <dbReference type="ARBA" id="ARBA00023065"/>
    </source>
</evidence>
<comment type="caution">
    <text evidence="10">The sequence shown here is derived from an EMBL/GenBank/DDBJ whole genome shotgun (WGS) entry which is preliminary data.</text>
</comment>
<evidence type="ECO:0000256" key="2">
    <source>
        <dbReference type="ARBA" id="ARBA00009904"/>
    </source>
</evidence>
<keyword evidence="6" id="KW-0406">Ion transport</keyword>
<reference evidence="10 11" key="1">
    <citation type="submission" date="2016-01" db="EMBL/GenBank/DDBJ databases">
        <authorList>
            <person name="Oliw E.H."/>
        </authorList>
    </citation>
    <scope>NUCLEOTIDE SEQUENCE [LARGE SCALE GENOMIC DNA]</scope>
    <source>
        <strain evidence="10 11">KA00635</strain>
    </source>
</reference>
<dbReference type="GO" id="GO:0051117">
    <property type="term" value="F:ATPase binding"/>
    <property type="evidence" value="ECO:0007669"/>
    <property type="project" value="TreeGrafter"/>
</dbReference>
<evidence type="ECO:0000313" key="10">
    <source>
        <dbReference type="EMBL" id="KXB38015.1"/>
    </source>
</evidence>
<dbReference type="OrthoDB" id="9803814at2"/>
<dbReference type="STRING" id="87541.AWM71_05640"/>
<feature type="transmembrane region" description="Helical" evidence="9">
    <location>
        <begin position="533"/>
        <end position="553"/>
    </location>
</feature>
<name>A0A133Y4G3_9LACT</name>
<dbReference type="GO" id="GO:0033179">
    <property type="term" value="C:proton-transporting V-type ATPase, V0 domain"/>
    <property type="evidence" value="ECO:0007669"/>
    <property type="project" value="InterPro"/>
</dbReference>
<dbReference type="Pfam" id="PF01496">
    <property type="entry name" value="V_ATPase_I"/>
    <property type="match status" value="1"/>
</dbReference>
<proteinExistence type="inferred from homology"/>
<evidence type="ECO:0000313" key="11">
    <source>
        <dbReference type="Proteomes" id="UP000070422"/>
    </source>
</evidence>
<evidence type="ECO:0000256" key="3">
    <source>
        <dbReference type="ARBA" id="ARBA00022448"/>
    </source>
</evidence>
<keyword evidence="4 9" id="KW-0812">Transmembrane</keyword>
<feature type="transmembrane region" description="Helical" evidence="9">
    <location>
        <begin position="585"/>
        <end position="609"/>
    </location>
</feature>
<feature type="transmembrane region" description="Helical" evidence="9">
    <location>
        <begin position="483"/>
        <end position="500"/>
    </location>
</feature>
<dbReference type="InterPro" id="IPR002490">
    <property type="entry name" value="V-ATPase_116kDa_su"/>
</dbReference>